<dbReference type="EMBL" id="KZ987967">
    <property type="protein sequence ID" value="RKP13670.1"/>
    <property type="molecule type" value="Genomic_DNA"/>
</dbReference>
<feature type="region of interest" description="Disordered" evidence="1">
    <location>
        <begin position="99"/>
        <end position="143"/>
    </location>
</feature>
<evidence type="ECO:0000313" key="3">
    <source>
        <dbReference type="Proteomes" id="UP000267251"/>
    </source>
</evidence>
<proteinExistence type="predicted"/>
<accession>A0A4P9Y742</accession>
<dbReference type="AlphaFoldDB" id="A0A4P9Y742"/>
<gene>
    <name evidence="2" type="ORF">BJ684DRAFT_15954</name>
</gene>
<protein>
    <submittedName>
        <fullName evidence="2">Uncharacterized protein</fullName>
    </submittedName>
</protein>
<sequence length="224" mass="24990">MPRGSDPNGIVTLIAGKLHERSFLIIADIWPHAVIAATTKTIGLVLHGTAMKVGTGFPGGHEQGTRDYERFLPQRVFALGTLAEEIECWVADGNGRCITRGQGRGEKSQRKEDRTKDNHAERMGKGCEDKSEREEKRREKTIAESERGKTINALKRGKRKTVNALRRKEGRVDRKGKMIAMRKEGREGQSCKGREGKGRGGGRLMEHTRIGVIIARWEPYGTSM</sequence>
<feature type="region of interest" description="Disordered" evidence="1">
    <location>
        <begin position="183"/>
        <end position="203"/>
    </location>
</feature>
<organism evidence="2 3">
    <name type="scientific">Piptocephalis cylindrospora</name>
    <dbReference type="NCBI Taxonomy" id="1907219"/>
    <lineage>
        <taxon>Eukaryota</taxon>
        <taxon>Fungi</taxon>
        <taxon>Fungi incertae sedis</taxon>
        <taxon>Zoopagomycota</taxon>
        <taxon>Zoopagomycotina</taxon>
        <taxon>Zoopagomycetes</taxon>
        <taxon>Zoopagales</taxon>
        <taxon>Piptocephalidaceae</taxon>
        <taxon>Piptocephalis</taxon>
    </lineage>
</organism>
<keyword evidence="3" id="KW-1185">Reference proteome</keyword>
<reference evidence="3" key="1">
    <citation type="journal article" date="2018" name="Nat. Microbiol.">
        <title>Leveraging single-cell genomics to expand the fungal tree of life.</title>
        <authorList>
            <person name="Ahrendt S.R."/>
            <person name="Quandt C.A."/>
            <person name="Ciobanu D."/>
            <person name="Clum A."/>
            <person name="Salamov A."/>
            <person name="Andreopoulos B."/>
            <person name="Cheng J.F."/>
            <person name="Woyke T."/>
            <person name="Pelin A."/>
            <person name="Henrissat B."/>
            <person name="Reynolds N.K."/>
            <person name="Benny G.L."/>
            <person name="Smith M.E."/>
            <person name="James T.Y."/>
            <person name="Grigoriev I.V."/>
        </authorList>
    </citation>
    <scope>NUCLEOTIDE SEQUENCE [LARGE SCALE GENOMIC DNA]</scope>
</reference>
<dbReference type="Proteomes" id="UP000267251">
    <property type="component" value="Unassembled WGS sequence"/>
</dbReference>
<name>A0A4P9Y742_9FUNG</name>
<evidence type="ECO:0000256" key="1">
    <source>
        <dbReference type="SAM" id="MobiDB-lite"/>
    </source>
</evidence>
<feature type="compositionally biased region" description="Basic and acidic residues" evidence="1">
    <location>
        <begin position="103"/>
        <end position="143"/>
    </location>
</feature>
<evidence type="ECO:0000313" key="2">
    <source>
        <dbReference type="EMBL" id="RKP13670.1"/>
    </source>
</evidence>